<sequence>MPPEREVFLFIMTKEIYLLERNDNRILEAAETVSSMIAAYNFGHPHEMLPKSPDVIASQFIDGNSIMLVNETEDGRLSVICHGAMYPNFDRGEDKILGMQIVEMGSVIVHPAYRGQGIGSVGTKMLFDLAFKNWDKVLCLAKVKQVVTARVFDKAAISPVSFWEFPYLSYLTCTCEGSSERCGFDSCCYRRTPEESSQSHFEKILNRDNPIGYMPCTLVVSDKDLAYRFEEVCGNMHNNLLNTSLARGVISGDSMRTADEFFTVLKSLRNNLA</sequence>
<evidence type="ECO:0000313" key="3">
    <source>
        <dbReference type="Proteomes" id="UP000178851"/>
    </source>
</evidence>
<evidence type="ECO:0000259" key="1">
    <source>
        <dbReference type="Pfam" id="PF00583"/>
    </source>
</evidence>
<dbReference type="Gene3D" id="3.40.630.30">
    <property type="match status" value="1"/>
</dbReference>
<reference evidence="2 3" key="1">
    <citation type="journal article" date="2016" name="Nat. Commun.">
        <title>Thousands of microbial genomes shed light on interconnected biogeochemical processes in an aquifer system.</title>
        <authorList>
            <person name="Anantharaman K."/>
            <person name="Brown C.T."/>
            <person name="Hug L.A."/>
            <person name="Sharon I."/>
            <person name="Castelle C.J."/>
            <person name="Probst A.J."/>
            <person name="Thomas B.C."/>
            <person name="Singh A."/>
            <person name="Wilkins M.J."/>
            <person name="Karaoz U."/>
            <person name="Brodie E.L."/>
            <person name="Williams K.H."/>
            <person name="Hubbard S.S."/>
            <person name="Banfield J.F."/>
        </authorList>
    </citation>
    <scope>NUCLEOTIDE SEQUENCE [LARGE SCALE GENOMIC DNA]</scope>
</reference>
<name>A0A1F7YGZ3_9BACT</name>
<gene>
    <name evidence="2" type="ORF">A2627_00990</name>
</gene>
<comment type="caution">
    <text evidence="2">The sequence shown here is derived from an EMBL/GenBank/DDBJ whole genome shotgun (WGS) entry which is preliminary data.</text>
</comment>
<proteinExistence type="predicted"/>
<dbReference type="Pfam" id="PF00583">
    <property type="entry name" value="Acetyltransf_1"/>
    <property type="match status" value="1"/>
</dbReference>
<evidence type="ECO:0000313" key="2">
    <source>
        <dbReference type="EMBL" id="OGM26583.1"/>
    </source>
</evidence>
<protein>
    <recommendedName>
        <fullName evidence="1">N-acetyltransferase domain-containing protein</fullName>
    </recommendedName>
</protein>
<dbReference type="InterPro" id="IPR016181">
    <property type="entry name" value="Acyl_CoA_acyltransferase"/>
</dbReference>
<organism evidence="2 3">
    <name type="scientific">Candidatus Woesebacteria bacterium RIFCSPHIGHO2_01_FULL_39_28</name>
    <dbReference type="NCBI Taxonomy" id="1802496"/>
    <lineage>
        <taxon>Bacteria</taxon>
        <taxon>Candidatus Woeseibacteriota</taxon>
    </lineage>
</organism>
<dbReference type="SUPFAM" id="SSF55729">
    <property type="entry name" value="Acyl-CoA N-acyltransferases (Nat)"/>
    <property type="match status" value="1"/>
</dbReference>
<dbReference type="Proteomes" id="UP000178851">
    <property type="component" value="Unassembled WGS sequence"/>
</dbReference>
<dbReference type="EMBL" id="MGGI01000012">
    <property type="protein sequence ID" value="OGM26583.1"/>
    <property type="molecule type" value="Genomic_DNA"/>
</dbReference>
<dbReference type="CDD" id="cd04301">
    <property type="entry name" value="NAT_SF"/>
    <property type="match status" value="1"/>
</dbReference>
<dbReference type="InterPro" id="IPR000182">
    <property type="entry name" value="GNAT_dom"/>
</dbReference>
<feature type="domain" description="N-acetyltransferase" evidence="1">
    <location>
        <begin position="56"/>
        <end position="133"/>
    </location>
</feature>
<dbReference type="AlphaFoldDB" id="A0A1F7YGZ3"/>
<accession>A0A1F7YGZ3</accession>
<dbReference type="GO" id="GO:0016747">
    <property type="term" value="F:acyltransferase activity, transferring groups other than amino-acyl groups"/>
    <property type="evidence" value="ECO:0007669"/>
    <property type="project" value="InterPro"/>
</dbReference>